<dbReference type="GO" id="GO:0045087">
    <property type="term" value="P:innate immune response"/>
    <property type="evidence" value="ECO:0007669"/>
    <property type="project" value="UniProtKB-KW"/>
</dbReference>
<keyword evidence="5" id="KW-0391">Immunity</keyword>
<evidence type="ECO:0000256" key="6">
    <source>
        <dbReference type="ARBA" id="ARBA00023157"/>
    </source>
</evidence>
<dbReference type="InterPro" id="IPR009003">
    <property type="entry name" value="Peptidase_S1_PA"/>
</dbReference>
<keyword evidence="4" id="KW-0732">Signal</keyword>
<proteinExistence type="inferred from homology"/>
<dbReference type="GO" id="GO:0006508">
    <property type="term" value="P:proteolysis"/>
    <property type="evidence" value="ECO:0007669"/>
    <property type="project" value="InterPro"/>
</dbReference>
<dbReference type="FunFam" id="2.40.10.10:FF:000068">
    <property type="entry name" value="transmembrane protease serine 2"/>
    <property type="match status" value="1"/>
</dbReference>
<evidence type="ECO:0000256" key="8">
    <source>
        <dbReference type="ARBA" id="ARBA00024195"/>
    </source>
</evidence>
<dbReference type="Gene3D" id="2.40.10.10">
    <property type="entry name" value="Trypsin-like serine proteases"/>
    <property type="match status" value="1"/>
</dbReference>
<dbReference type="PANTHER" id="PTHR24256">
    <property type="entry name" value="TRYPTASE-RELATED"/>
    <property type="match status" value="1"/>
</dbReference>
<evidence type="ECO:0000256" key="1">
    <source>
        <dbReference type="ARBA" id="ARBA00004613"/>
    </source>
</evidence>
<evidence type="ECO:0000256" key="5">
    <source>
        <dbReference type="ARBA" id="ARBA00022859"/>
    </source>
</evidence>
<dbReference type="GO" id="GO:0004252">
    <property type="term" value="F:serine-type endopeptidase activity"/>
    <property type="evidence" value="ECO:0007669"/>
    <property type="project" value="InterPro"/>
</dbReference>
<dbReference type="EnsemblMetazoa" id="AATE013140-RA">
    <property type="protein sequence ID" value="AATE013140-PA.1"/>
    <property type="gene ID" value="AATE013140"/>
</dbReference>
<accession>A0A182J821</accession>
<dbReference type="PROSITE" id="PS50240">
    <property type="entry name" value="TRYPSIN_DOM"/>
    <property type="match status" value="1"/>
</dbReference>
<name>A0A182J821_ANOAO</name>
<dbReference type="AlphaFoldDB" id="A0A182J821"/>
<dbReference type="Pfam" id="PF00089">
    <property type="entry name" value="Trypsin"/>
    <property type="match status" value="1"/>
</dbReference>
<dbReference type="VEuPathDB" id="VectorBase:AATE013140"/>
<dbReference type="InterPro" id="IPR018114">
    <property type="entry name" value="TRYPSIN_HIS"/>
</dbReference>
<dbReference type="InterPro" id="IPR043504">
    <property type="entry name" value="Peptidase_S1_PA_chymotrypsin"/>
</dbReference>
<sequence>LHRHDRGAFDDCRAVAQVQVPNTANRVCVAGRFSSFLVHETWTSTANSVVLVLPGTGSAADLGFINLLSTARKSEHTPDPAASPRHNMGKAKGTASGAGLRLHPLLLLSVLVCVRVGSVAGQVDGSFWWMNSNLLKQAEALRESKDVKAIVISKDSQLDEVRVGGNSLVDSDSPDCICVPLGRCAGSSSKPSGSIVDTFDASNNALQLEQASTTEANSFYTPATSIVETTPLKHEHNKCGVKRNRATSRIYFHDDDDEVPKEPRTGSTEFGEFPWTVAVYQLIRNGTFVYHCGGALLNHRVVVTAAHCVSNNRLHPSRYVVHAGDWDRRHAQERLPHQERTVARIVVHPNYYSGALFNDVALLFFDEPFNESLSNVGPVCLPSEENASSFSNCVVTGWGGSPKQNRAQNIQQFFRLPLLDREYCESRLQNQPSLGKKFKLHDSFVCAEVDGTLDLCQGSGGSPFVCEKNGRYHLIGLVSWGIGCGDGVPAVLSNISVLSEWIRAKEI</sequence>
<evidence type="ECO:0000256" key="3">
    <source>
        <dbReference type="ARBA" id="ARBA00022588"/>
    </source>
</evidence>
<keyword evidence="6" id="KW-1015">Disulfide bond</keyword>
<protein>
    <submittedName>
        <fullName evidence="9">Uncharacterized protein</fullName>
    </submittedName>
</protein>
<dbReference type="CDD" id="cd00190">
    <property type="entry name" value="Tryp_SPc"/>
    <property type="match status" value="1"/>
</dbReference>
<reference evidence="9" key="1">
    <citation type="submission" date="2022-08" db="UniProtKB">
        <authorList>
            <consortium name="EnsemblMetazoa"/>
        </authorList>
    </citation>
    <scope>IDENTIFICATION</scope>
    <source>
        <strain evidence="9">EBRO</strain>
    </source>
</reference>
<keyword evidence="7" id="KW-0325">Glycoprotein</keyword>
<dbReference type="SUPFAM" id="SSF50494">
    <property type="entry name" value="Trypsin-like serine proteases"/>
    <property type="match status" value="1"/>
</dbReference>
<keyword evidence="3" id="KW-0399">Innate immunity</keyword>
<keyword evidence="2" id="KW-0964">Secreted</keyword>
<comment type="subcellular location">
    <subcellularLocation>
        <location evidence="1">Secreted</location>
    </subcellularLocation>
</comment>
<dbReference type="InterPro" id="IPR001314">
    <property type="entry name" value="Peptidase_S1A"/>
</dbReference>
<dbReference type="SMART" id="SM00020">
    <property type="entry name" value="Tryp_SPc"/>
    <property type="match status" value="1"/>
</dbReference>
<dbReference type="STRING" id="41427.A0A182J821"/>
<dbReference type="PROSITE" id="PS00134">
    <property type="entry name" value="TRYPSIN_HIS"/>
    <property type="match status" value="1"/>
</dbReference>
<organism evidence="9">
    <name type="scientific">Anopheles atroparvus</name>
    <name type="common">European mosquito</name>
    <dbReference type="NCBI Taxonomy" id="41427"/>
    <lineage>
        <taxon>Eukaryota</taxon>
        <taxon>Metazoa</taxon>
        <taxon>Ecdysozoa</taxon>
        <taxon>Arthropoda</taxon>
        <taxon>Hexapoda</taxon>
        <taxon>Insecta</taxon>
        <taxon>Pterygota</taxon>
        <taxon>Neoptera</taxon>
        <taxon>Endopterygota</taxon>
        <taxon>Diptera</taxon>
        <taxon>Nematocera</taxon>
        <taxon>Culicoidea</taxon>
        <taxon>Culicidae</taxon>
        <taxon>Anophelinae</taxon>
        <taxon>Anopheles</taxon>
    </lineage>
</organism>
<dbReference type="InterPro" id="IPR051487">
    <property type="entry name" value="Ser/Thr_Proteases_Immune/Dev"/>
</dbReference>
<evidence type="ECO:0000256" key="2">
    <source>
        <dbReference type="ARBA" id="ARBA00022525"/>
    </source>
</evidence>
<dbReference type="PRINTS" id="PR00722">
    <property type="entry name" value="CHYMOTRYPSIN"/>
</dbReference>
<evidence type="ECO:0000256" key="7">
    <source>
        <dbReference type="ARBA" id="ARBA00023180"/>
    </source>
</evidence>
<evidence type="ECO:0000313" key="9">
    <source>
        <dbReference type="EnsemblMetazoa" id="AATE013140-PA.1"/>
    </source>
</evidence>
<evidence type="ECO:0000256" key="4">
    <source>
        <dbReference type="ARBA" id="ARBA00022729"/>
    </source>
</evidence>
<dbReference type="GO" id="GO:0005576">
    <property type="term" value="C:extracellular region"/>
    <property type="evidence" value="ECO:0007669"/>
    <property type="project" value="UniProtKB-SubCell"/>
</dbReference>
<dbReference type="InterPro" id="IPR001254">
    <property type="entry name" value="Trypsin_dom"/>
</dbReference>
<comment type="similarity">
    <text evidence="8">Belongs to the peptidase S1 family. CLIP subfamily.</text>
</comment>